<sequence>MHKQSKSEAIVEVEVLVELEKEKERFYGLKWREMEEFWAYVENFAVDCRMEVQELRNRVNELKSSFVELQGNNGYLSSAEIAAEMRKSELLAAKENLDRSLASNYQIKAQLQKQLHCMLLDKTKK</sequence>
<keyword evidence="1" id="KW-0175">Coiled coil</keyword>
<dbReference type="Pfam" id="PF12507">
    <property type="entry name" value="HCMV_UL139"/>
    <property type="match status" value="1"/>
</dbReference>
<evidence type="ECO:0000313" key="3">
    <source>
        <dbReference type="Proteomes" id="UP000593564"/>
    </source>
</evidence>
<comment type="caution">
    <text evidence="2">The sequence shown here is derived from an EMBL/GenBank/DDBJ whole genome shotgun (WGS) entry which is preliminary data.</text>
</comment>
<dbReference type="PANTHER" id="PTHR37214:SF2">
    <property type="entry name" value="CYTOMEGALOVIRUS UL139 PROTEIN"/>
    <property type="match status" value="1"/>
</dbReference>
<reference evidence="3" key="1">
    <citation type="journal article" date="2020" name="Nat. Commun.">
        <title>Genome assembly of wild tea tree DASZ reveals pedigree and selection history of tea varieties.</title>
        <authorList>
            <person name="Zhang W."/>
            <person name="Zhang Y."/>
            <person name="Qiu H."/>
            <person name="Guo Y."/>
            <person name="Wan H."/>
            <person name="Zhang X."/>
            <person name="Scossa F."/>
            <person name="Alseekh S."/>
            <person name="Zhang Q."/>
            <person name="Wang P."/>
            <person name="Xu L."/>
            <person name="Schmidt M.H."/>
            <person name="Jia X."/>
            <person name="Li D."/>
            <person name="Zhu A."/>
            <person name="Guo F."/>
            <person name="Chen W."/>
            <person name="Ni D."/>
            <person name="Usadel B."/>
            <person name="Fernie A.R."/>
            <person name="Wen W."/>
        </authorList>
    </citation>
    <scope>NUCLEOTIDE SEQUENCE [LARGE SCALE GENOMIC DNA]</scope>
    <source>
        <strain evidence="3">cv. G240</strain>
    </source>
</reference>
<reference evidence="2 3" key="2">
    <citation type="submission" date="2020-07" db="EMBL/GenBank/DDBJ databases">
        <title>Genome assembly of wild tea tree DASZ reveals pedigree and selection history of tea varieties.</title>
        <authorList>
            <person name="Zhang W."/>
        </authorList>
    </citation>
    <scope>NUCLEOTIDE SEQUENCE [LARGE SCALE GENOMIC DNA]</scope>
    <source>
        <strain evidence="3">cv. G240</strain>
        <tissue evidence="2">Leaf</tissue>
    </source>
</reference>
<proteinExistence type="predicted"/>
<dbReference type="EMBL" id="JACBKZ010000008">
    <property type="protein sequence ID" value="KAF5944611.1"/>
    <property type="molecule type" value="Genomic_DNA"/>
</dbReference>
<dbReference type="InterPro" id="IPR021042">
    <property type="entry name" value="Herpes_UL139_cytomegalovirus"/>
</dbReference>
<evidence type="ECO:0000256" key="1">
    <source>
        <dbReference type="SAM" id="Coils"/>
    </source>
</evidence>
<keyword evidence="3" id="KW-1185">Reference proteome</keyword>
<organism evidence="2 3">
    <name type="scientific">Camellia sinensis</name>
    <name type="common">Tea plant</name>
    <name type="synonym">Thea sinensis</name>
    <dbReference type="NCBI Taxonomy" id="4442"/>
    <lineage>
        <taxon>Eukaryota</taxon>
        <taxon>Viridiplantae</taxon>
        <taxon>Streptophyta</taxon>
        <taxon>Embryophyta</taxon>
        <taxon>Tracheophyta</taxon>
        <taxon>Spermatophyta</taxon>
        <taxon>Magnoliopsida</taxon>
        <taxon>eudicotyledons</taxon>
        <taxon>Gunneridae</taxon>
        <taxon>Pentapetalae</taxon>
        <taxon>asterids</taxon>
        <taxon>Ericales</taxon>
        <taxon>Theaceae</taxon>
        <taxon>Camellia</taxon>
    </lineage>
</organism>
<protein>
    <submittedName>
        <fullName evidence="2">Uncharacterized protein</fullName>
    </submittedName>
</protein>
<dbReference type="Proteomes" id="UP000593564">
    <property type="component" value="Unassembled WGS sequence"/>
</dbReference>
<name>A0A7J7GXC2_CAMSI</name>
<evidence type="ECO:0000313" key="2">
    <source>
        <dbReference type="EMBL" id="KAF5944611.1"/>
    </source>
</evidence>
<feature type="coiled-coil region" evidence="1">
    <location>
        <begin position="45"/>
        <end position="72"/>
    </location>
</feature>
<dbReference type="PANTHER" id="PTHR37214">
    <property type="entry name" value="CYTOMEGALOVIRUS UL139 PROTEIN"/>
    <property type="match status" value="1"/>
</dbReference>
<dbReference type="AlphaFoldDB" id="A0A7J7GXC2"/>
<gene>
    <name evidence="2" type="ORF">HYC85_018688</name>
</gene>
<accession>A0A7J7GXC2</accession>